<name>A0AAP2W6Q0_9EURY</name>
<dbReference type="EMBL" id="PGCK01000009">
    <property type="protein sequence ID" value="MCD1295573.1"/>
    <property type="molecule type" value="Genomic_DNA"/>
</dbReference>
<keyword evidence="3" id="KW-1185">Reference proteome</keyword>
<feature type="domain" description="Transcription regulator AsnC/Lrp ligand binding" evidence="1">
    <location>
        <begin position="7"/>
        <end position="72"/>
    </location>
</feature>
<dbReference type="AlphaFoldDB" id="A0AAP2W6Q0"/>
<dbReference type="Gene3D" id="3.30.70.920">
    <property type="match status" value="1"/>
</dbReference>
<dbReference type="Proteomes" id="UP001320159">
    <property type="component" value="Unassembled WGS sequence"/>
</dbReference>
<dbReference type="Pfam" id="PF01037">
    <property type="entry name" value="AsnC_trans_reg"/>
    <property type="match status" value="1"/>
</dbReference>
<protein>
    <submittedName>
        <fullName evidence="2">AsnC family transcriptional regulator</fullName>
    </submittedName>
</protein>
<sequence>MVIGVTMINVVPGEERSSYNEILKIDGVRDVFHVFGEYDFIVIIDVNGLSEINKTVDTIREIKGVTATKTIIGAEL</sequence>
<evidence type="ECO:0000313" key="2">
    <source>
        <dbReference type="EMBL" id="MCD1295573.1"/>
    </source>
</evidence>
<evidence type="ECO:0000259" key="1">
    <source>
        <dbReference type="Pfam" id="PF01037"/>
    </source>
</evidence>
<dbReference type="InterPro" id="IPR011008">
    <property type="entry name" value="Dimeric_a/b-barrel"/>
</dbReference>
<accession>A0AAP2W6Q0</accession>
<reference evidence="2 3" key="1">
    <citation type="submission" date="2017-11" db="EMBL/GenBank/DDBJ databases">
        <title>Isolation and Characterization of Family Methanocellaceae Species from Potential Methane Hydrate Area Offshore Southwestern Taiwan.</title>
        <authorList>
            <person name="Zhang W.-L."/>
            <person name="Chen W.-C."/>
            <person name="Lai M.-C."/>
            <person name="Chen S.-C."/>
        </authorList>
    </citation>
    <scope>NUCLEOTIDE SEQUENCE [LARGE SCALE GENOMIC DNA]</scope>
    <source>
        <strain evidence="2 3">CWC-04</strain>
    </source>
</reference>
<evidence type="ECO:0000313" key="3">
    <source>
        <dbReference type="Proteomes" id="UP001320159"/>
    </source>
</evidence>
<comment type="caution">
    <text evidence="2">The sequence shown here is derived from an EMBL/GenBank/DDBJ whole genome shotgun (WGS) entry which is preliminary data.</text>
</comment>
<dbReference type="InterPro" id="IPR019887">
    <property type="entry name" value="Tscrpt_reg_AsnC/Lrp_C"/>
</dbReference>
<dbReference type="SUPFAM" id="SSF54909">
    <property type="entry name" value="Dimeric alpha+beta barrel"/>
    <property type="match status" value="1"/>
</dbReference>
<proteinExistence type="predicted"/>
<dbReference type="RefSeq" id="WP_230742430.1">
    <property type="nucleotide sequence ID" value="NZ_PGCK01000009.1"/>
</dbReference>
<organism evidence="2 3">
    <name type="scientific">Methanooceanicella nereidis</name>
    <dbReference type="NCBI Taxonomy" id="2052831"/>
    <lineage>
        <taxon>Archaea</taxon>
        <taxon>Methanobacteriati</taxon>
        <taxon>Methanobacteriota</taxon>
        <taxon>Stenosarchaea group</taxon>
        <taxon>Methanomicrobia</taxon>
        <taxon>Methanocellales</taxon>
        <taxon>Methanocellaceae</taxon>
        <taxon>Methanooceanicella</taxon>
    </lineage>
</organism>
<gene>
    <name evidence="2" type="ORF">CUJ83_11240</name>
</gene>